<feature type="transmembrane region" description="Helical" evidence="6">
    <location>
        <begin position="136"/>
        <end position="156"/>
    </location>
</feature>
<dbReference type="GO" id="GO:0005886">
    <property type="term" value="C:plasma membrane"/>
    <property type="evidence" value="ECO:0007669"/>
    <property type="project" value="UniProtKB-SubCell"/>
</dbReference>
<comment type="subcellular location">
    <subcellularLocation>
        <location evidence="1">Cell membrane</location>
        <topology evidence="1">Multi-pass membrane protein</topology>
    </subcellularLocation>
</comment>
<feature type="transmembrane region" description="Helical" evidence="6">
    <location>
        <begin position="357"/>
        <end position="378"/>
    </location>
</feature>
<keyword evidence="5 6" id="KW-0472">Membrane</keyword>
<keyword evidence="3 6" id="KW-0812">Transmembrane</keyword>
<dbReference type="GO" id="GO:0015297">
    <property type="term" value="F:antiporter activity"/>
    <property type="evidence" value="ECO:0007669"/>
    <property type="project" value="InterPro"/>
</dbReference>
<dbReference type="Proteomes" id="UP000460412">
    <property type="component" value="Unassembled WGS sequence"/>
</dbReference>
<feature type="transmembrane region" description="Helical" evidence="6">
    <location>
        <begin position="197"/>
        <end position="217"/>
    </location>
</feature>
<feature type="transmembrane region" description="Helical" evidence="6">
    <location>
        <begin position="390"/>
        <end position="410"/>
    </location>
</feature>
<evidence type="ECO:0000256" key="1">
    <source>
        <dbReference type="ARBA" id="ARBA00004651"/>
    </source>
</evidence>
<dbReference type="GO" id="GO:0042910">
    <property type="term" value="F:xenobiotic transmembrane transporter activity"/>
    <property type="evidence" value="ECO:0007669"/>
    <property type="project" value="InterPro"/>
</dbReference>
<dbReference type="InterPro" id="IPR051327">
    <property type="entry name" value="MATE_MepA_subfamily"/>
</dbReference>
<feature type="transmembrane region" description="Helical" evidence="6">
    <location>
        <begin position="20"/>
        <end position="41"/>
    </location>
</feature>
<dbReference type="Pfam" id="PF01554">
    <property type="entry name" value="MatE"/>
    <property type="match status" value="2"/>
</dbReference>
<evidence type="ECO:0000313" key="7">
    <source>
        <dbReference type="EMBL" id="MXP75197.1"/>
    </source>
</evidence>
<feature type="transmembrane region" description="Helical" evidence="6">
    <location>
        <begin position="61"/>
        <end position="82"/>
    </location>
</feature>
<proteinExistence type="predicted"/>
<evidence type="ECO:0008006" key="9">
    <source>
        <dbReference type="Google" id="ProtNLM"/>
    </source>
</evidence>
<evidence type="ECO:0000256" key="4">
    <source>
        <dbReference type="ARBA" id="ARBA00022989"/>
    </source>
</evidence>
<dbReference type="RefSeq" id="WP_159750503.1">
    <property type="nucleotide sequence ID" value="NZ_CASSPE010000117.1"/>
</dbReference>
<feature type="transmembrane region" description="Helical" evidence="6">
    <location>
        <begin position="416"/>
        <end position="435"/>
    </location>
</feature>
<dbReference type="InterPro" id="IPR002528">
    <property type="entry name" value="MATE_fam"/>
</dbReference>
<name>A0A7X3MFB5_9FIRM</name>
<keyword evidence="4 6" id="KW-1133">Transmembrane helix</keyword>
<feature type="transmembrane region" description="Helical" evidence="6">
    <location>
        <begin position="283"/>
        <end position="303"/>
    </location>
</feature>
<dbReference type="PANTHER" id="PTHR43823:SF3">
    <property type="entry name" value="MULTIDRUG EXPORT PROTEIN MEPA"/>
    <property type="match status" value="1"/>
</dbReference>
<protein>
    <recommendedName>
        <fullName evidence="9">Histidine kinase/HSP90-like ATPase domain-containing protein</fullName>
    </recommendedName>
</protein>
<keyword evidence="8" id="KW-1185">Reference proteome</keyword>
<dbReference type="AlphaFoldDB" id="A0A7X3MFB5"/>
<feature type="transmembrane region" description="Helical" evidence="6">
    <location>
        <begin position="94"/>
        <end position="116"/>
    </location>
</feature>
<feature type="transmembrane region" description="Helical" evidence="6">
    <location>
        <begin position="324"/>
        <end position="345"/>
    </location>
</feature>
<feature type="transmembrane region" description="Helical" evidence="6">
    <location>
        <begin position="256"/>
        <end position="277"/>
    </location>
</feature>
<accession>A0A7X3MFB5</accession>
<feature type="transmembrane region" description="Helical" evidence="6">
    <location>
        <begin position="168"/>
        <end position="185"/>
    </location>
</feature>
<reference evidence="7 8" key="1">
    <citation type="submission" date="2019-12" db="EMBL/GenBank/DDBJ databases">
        <title>Sporaefaciens musculi gen. nov., sp. nov., a novel bacterium isolated from the caecum of an obese mouse.</title>
        <authorList>
            <person name="Rasmussen T.S."/>
            <person name="Streidl T."/>
            <person name="Hitch T.C.A."/>
            <person name="Wortmann E."/>
            <person name="Deptula P."/>
            <person name="Hansen M."/>
            <person name="Nielsen D.S."/>
            <person name="Clavel T."/>
            <person name="Vogensen F.K."/>
        </authorList>
    </citation>
    <scope>NUCLEOTIDE SEQUENCE [LARGE SCALE GENOMIC DNA]</scope>
    <source>
        <strain evidence="7 8">WCA-9-b2</strain>
    </source>
</reference>
<dbReference type="PANTHER" id="PTHR43823">
    <property type="entry name" value="SPORULATION PROTEIN YKVU"/>
    <property type="match status" value="1"/>
</dbReference>
<dbReference type="EMBL" id="WUQX01000001">
    <property type="protein sequence ID" value="MXP75197.1"/>
    <property type="molecule type" value="Genomic_DNA"/>
</dbReference>
<evidence type="ECO:0000313" key="8">
    <source>
        <dbReference type="Proteomes" id="UP000460412"/>
    </source>
</evidence>
<evidence type="ECO:0000256" key="3">
    <source>
        <dbReference type="ARBA" id="ARBA00022692"/>
    </source>
</evidence>
<evidence type="ECO:0000256" key="2">
    <source>
        <dbReference type="ARBA" id="ARBA00022475"/>
    </source>
</evidence>
<evidence type="ECO:0000256" key="5">
    <source>
        <dbReference type="ARBA" id="ARBA00023136"/>
    </source>
</evidence>
<sequence>MERELKRNNFFLKTVYGKYVIASVLSMLAASMGGMIDTVIVGRFLGETGLAAMSLVSPVYLFYYTIGAVIGMGGSIAANLYIGKNDYEAYRQVFSLSFWMTAVVCVVTTSAALLFIEPLLSLLGGEGLVKEYAADYLFWYIIGGSGTLFIYLPLNFLKCEGKPEDSSLLFLMSSGLNVALTWLFMSPVCGMGMKGASIATGLSMSLTAMIGLYLLFCRTCNIRLVKMRPTVRMMGEILVCGSPNGCNNLLNALKILLINGMLLRIGGAVYLPVFSLVKSVSDMVTGVIVGVASALMPIVGVFLGEKDAGSIRRVCQRAMGLGGILTVGLSFLIALFPQMLCFLFNITESSAREGSRGAMICLAVSFLFAFPNLMMSGYFNTIRRSMLSNLILSLRLFIYLGPAVLLLGSFAGAKGIWASLAAADMLTLGTVLLVVKAIRRRSPCLDRYLLDTSIEGEGEISFSVRNTVEDIMFASNKITDFCQSSGIGIKKTMQVSLAIEEMLTVIITYCMDREKEQFIDIRIVKTGEDVLLRIRNSGKIFDPVSFYEENRECEEMADQVLGIKMIAGTAKKIEFRETFGMNNLLIQF</sequence>
<organism evidence="7 8">
    <name type="scientific">Sporofaciens musculi</name>
    <dbReference type="NCBI Taxonomy" id="2681861"/>
    <lineage>
        <taxon>Bacteria</taxon>
        <taxon>Bacillati</taxon>
        <taxon>Bacillota</taxon>
        <taxon>Clostridia</taxon>
        <taxon>Lachnospirales</taxon>
        <taxon>Lachnospiraceae</taxon>
        <taxon>Sporofaciens</taxon>
    </lineage>
</organism>
<keyword evidence="2" id="KW-1003">Cell membrane</keyword>
<gene>
    <name evidence="7" type="ORF">GN277_07320</name>
</gene>
<comment type="caution">
    <text evidence="7">The sequence shown here is derived from an EMBL/GenBank/DDBJ whole genome shotgun (WGS) entry which is preliminary data.</text>
</comment>
<evidence type="ECO:0000256" key="6">
    <source>
        <dbReference type="SAM" id="Phobius"/>
    </source>
</evidence>